<keyword evidence="1" id="KW-0812">Transmembrane</keyword>
<evidence type="ECO:0000313" key="2">
    <source>
        <dbReference type="EMBL" id="PMS31299.1"/>
    </source>
</evidence>
<feature type="transmembrane region" description="Helical" evidence="1">
    <location>
        <begin position="34"/>
        <end position="54"/>
    </location>
</feature>
<keyword evidence="4" id="KW-1185">Reference proteome</keyword>
<evidence type="ECO:0000313" key="4">
    <source>
        <dbReference type="Proteomes" id="UP000235777"/>
    </source>
</evidence>
<dbReference type="Proteomes" id="UP000240638">
    <property type="component" value="Unassembled WGS sequence"/>
</dbReference>
<accession>A0A2N7WPG1</accession>
<proteinExistence type="predicted"/>
<dbReference type="AlphaFoldDB" id="A0A2N7WPG1"/>
<evidence type="ECO:0000256" key="1">
    <source>
        <dbReference type="SAM" id="Phobius"/>
    </source>
</evidence>
<keyword evidence="1" id="KW-1133">Transmembrane helix</keyword>
<dbReference type="Proteomes" id="UP000235777">
    <property type="component" value="Unassembled WGS sequence"/>
</dbReference>
<dbReference type="EMBL" id="PYUC01000026">
    <property type="protein sequence ID" value="PTB16991.1"/>
    <property type="molecule type" value="Genomic_DNA"/>
</dbReference>
<comment type="caution">
    <text evidence="2">The sequence shown here is derived from an EMBL/GenBank/DDBJ whole genome shotgun (WGS) entry which is preliminary data.</text>
</comment>
<reference evidence="3 5" key="2">
    <citation type="submission" date="2018-03" db="EMBL/GenBank/DDBJ databases">
        <title>Whole genome analyses suggest that Burkholderia sensu lato contains two further novel genera in the rhizoxinica-symbiotica group Mycetohabitans gen. nov., and Trinickia gen. nov.: implications for the evolution of diazotrophy and nodulation in the Burkholderiaceae.</title>
        <authorList>
            <person name="Estrada De Los Santos P."/>
            <person name="Palmer M."/>
            <person name="Chavez-Ramirez B."/>
            <person name="Steenkamp E.T."/>
            <person name="Hirsch A.M."/>
            <person name="Manyaka P."/>
            <person name="Maluk M."/>
            <person name="Lafos M."/>
            <person name="Crook M."/>
            <person name="Gross E."/>
            <person name="Simon M.F."/>
            <person name="Bueno Dos Reis Junior F."/>
            <person name="Poole P.S."/>
            <person name="Venter S.N."/>
            <person name="James E.K."/>
        </authorList>
    </citation>
    <scope>NUCLEOTIDE SEQUENCE [LARGE SCALE GENOMIC DNA]</scope>
    <source>
        <strain evidence="3 5">JPY-366</strain>
    </source>
</reference>
<protein>
    <submittedName>
        <fullName evidence="2">Uncharacterized protein</fullName>
    </submittedName>
</protein>
<evidence type="ECO:0000313" key="3">
    <source>
        <dbReference type="EMBL" id="PTB16991.1"/>
    </source>
</evidence>
<evidence type="ECO:0000313" key="5">
    <source>
        <dbReference type="Proteomes" id="UP000240638"/>
    </source>
</evidence>
<keyword evidence="1" id="KW-0472">Membrane</keyword>
<gene>
    <name evidence="2" type="ORF">C0Z20_28320</name>
    <name evidence="3" type="ORF">C9I57_30855</name>
</gene>
<organism evidence="2 4">
    <name type="scientific">Trinickia symbiotica</name>
    <dbReference type="NCBI Taxonomy" id="863227"/>
    <lineage>
        <taxon>Bacteria</taxon>
        <taxon>Pseudomonadati</taxon>
        <taxon>Pseudomonadota</taxon>
        <taxon>Betaproteobacteria</taxon>
        <taxon>Burkholderiales</taxon>
        <taxon>Burkholderiaceae</taxon>
        <taxon>Trinickia</taxon>
    </lineage>
</organism>
<dbReference type="EMBL" id="PNYC01000026">
    <property type="protein sequence ID" value="PMS31299.1"/>
    <property type="molecule type" value="Genomic_DNA"/>
</dbReference>
<reference evidence="2 4" key="1">
    <citation type="submission" date="2018-01" db="EMBL/GenBank/DDBJ databases">
        <title>Whole genome analyses suggest that Burkholderia sensu lato contains two further novel genera in the rhizoxinica-symbiotica group Mycetohabitans gen. nov., and Trinickia gen. nov.: implications for the evolution of diazotrophy and nodulation in the Burkholderiaceae.</title>
        <authorList>
            <person name="Estrada-de los Santos P."/>
            <person name="Palmer M."/>
            <person name="Chavez-Ramirez B."/>
            <person name="Beukes C."/>
            <person name="Steenkamp E.T."/>
            <person name="Hirsch A.M."/>
            <person name="Manyaka P."/>
            <person name="Maluk M."/>
            <person name="Lafos M."/>
            <person name="Crook M."/>
            <person name="Gross E."/>
            <person name="Simon M.F."/>
            <person name="Bueno dos Reis Junior F."/>
            <person name="Poole P.S."/>
            <person name="Venter S.N."/>
            <person name="James E.K."/>
        </authorList>
    </citation>
    <scope>NUCLEOTIDE SEQUENCE [LARGE SCALE GENOMIC DNA]</scope>
    <source>
        <strain evidence="2 4">JPY 581</strain>
    </source>
</reference>
<sequence>MMVIVWVLAAAGIAASIAIDMRHLAANRVWLSRSGWTFACICSGPVAGVVYLMFRRAARRALIASVWQIVGGDSYPSHTRRKRLVTLLQSGLIGTSVFKACLKVLDDECTTLHDSNNVE</sequence>
<name>A0A2N7WPG1_9BURK</name>